<dbReference type="EMBL" id="JANHOG010000859">
    <property type="protein sequence ID" value="KAJ3551125.1"/>
    <property type="molecule type" value="Genomic_DNA"/>
</dbReference>
<name>A0ACC1T1J2_9APHY</name>
<sequence>MSEHPSSSSQNSAELVGFHDDFTRLWEGKFTFRGVQATRNPVDTISDELGRLLVAWNEDGGKSTPEKLILLLEESLPSQNLRATALTGLDSWRVAFFASSAAMYGFELGLANVVVYKRGRSNDSRGKYLRRERISPITMSDEEEVEDSGYTDPSESNLRFSPDTPGSHSDEDEDDENKEDPLEEMRVEAFAEMDGSIIRHTPQVRTAGYRAYMHNHNFHIDDIQEAAEVRSIEEDREGSQMEMEIGEDIAVKAEDADDEIAIKAEDETTMMEEGIMVKAEGSNETKTPSNSNMGAIADQDNDSLVIDERTETIPANMREAIMASRRYNKQKYDGLGYTDRGDTYVAGHLHRWWFRTALVIWPRYAARLVHDQASIETVCQELSARASASRRPDTNDRKLAYLLSSRYGDSDSAPTILFRVAEAALHWADLDLWNYAVQHCAAKGGLLSSNAVQSAAACFGFPAVRPCVEMMLIKDGSNAHVYNFLQELKSSIKDPSWTRAQASTSDILAWIEGQLTTFTLSLRKPAKDDFGVLLELAKLHDSDYWVEMILPQIVPVAEYDVLKTLAGRMYNEGSSAVGHEASHKLAEKLLEACVPLLDITIPLGKWKFPSPPPDVRCLDVMKEYITTCVDCRCTHVASKLLLRLAEGEEDELSWAAEERARWITLPLLVFVEEHVPEDDMRSEPFLSSLKNLADTAVQKYMKDPRASCIDVRKEDIQNLFRTALLPGGADILAARILPGLGRIQTSEAIARTVVDIFCGMLPTLNSLTSYEGPSIRGAFAHAVKKYAQRVSIESREHTAEALEYFIRMNAPAAFWVLIKRVLSPEKLKYYRTYPIPEPVGDGNKWYSSRPAIALYERIQVASGRPELKMLTLVGALREILDKHDKWDTYKPAFGMILHAWVRDVLGVVPPDASARLAAIKEWKSDCRCELCTKLQTFFLDHLDIGTKLTGFTLAQLKHALEELDKYATEEAAEWRLKRGRHPEITVTKSKLIQDHMLWQFNCNAVARMLDDLSPDSAEQAHILGDEYMDIKEWMQGLTLEEAKRRGYVPPIEPLPPPSPPPPIEEPEHEGRWLRSSKRRRIEHGAKT</sequence>
<comment type="caution">
    <text evidence="1">The sequence shown here is derived from an EMBL/GenBank/DDBJ whole genome shotgun (WGS) entry which is preliminary data.</text>
</comment>
<evidence type="ECO:0000313" key="2">
    <source>
        <dbReference type="Proteomes" id="UP001148662"/>
    </source>
</evidence>
<keyword evidence="2" id="KW-1185">Reference proteome</keyword>
<gene>
    <name evidence="1" type="ORF">NM688_g4912</name>
</gene>
<accession>A0ACC1T1J2</accession>
<organism evidence="1 2">
    <name type="scientific">Phlebia brevispora</name>
    <dbReference type="NCBI Taxonomy" id="194682"/>
    <lineage>
        <taxon>Eukaryota</taxon>
        <taxon>Fungi</taxon>
        <taxon>Dikarya</taxon>
        <taxon>Basidiomycota</taxon>
        <taxon>Agaricomycotina</taxon>
        <taxon>Agaricomycetes</taxon>
        <taxon>Polyporales</taxon>
        <taxon>Meruliaceae</taxon>
        <taxon>Phlebia</taxon>
    </lineage>
</organism>
<proteinExistence type="predicted"/>
<evidence type="ECO:0000313" key="1">
    <source>
        <dbReference type="EMBL" id="KAJ3551125.1"/>
    </source>
</evidence>
<reference evidence="1" key="1">
    <citation type="submission" date="2022-07" db="EMBL/GenBank/DDBJ databases">
        <title>Genome Sequence of Phlebia brevispora.</title>
        <authorList>
            <person name="Buettner E."/>
        </authorList>
    </citation>
    <scope>NUCLEOTIDE SEQUENCE</scope>
    <source>
        <strain evidence="1">MPL23</strain>
    </source>
</reference>
<protein>
    <submittedName>
        <fullName evidence="1">Uncharacterized protein</fullName>
    </submittedName>
</protein>
<dbReference type="Proteomes" id="UP001148662">
    <property type="component" value="Unassembled WGS sequence"/>
</dbReference>